<evidence type="ECO:0000256" key="6">
    <source>
        <dbReference type="ARBA" id="ARBA00022859"/>
    </source>
</evidence>
<dbReference type="CDD" id="cd01671">
    <property type="entry name" value="CARD"/>
    <property type="match status" value="1"/>
</dbReference>
<dbReference type="InterPro" id="IPR032675">
    <property type="entry name" value="LRR_dom_sf"/>
</dbReference>
<dbReference type="GO" id="GO:0005524">
    <property type="term" value="F:ATP binding"/>
    <property type="evidence" value="ECO:0007669"/>
    <property type="project" value="UniProtKB-KW"/>
</dbReference>
<feature type="domain" description="CARD" evidence="7">
    <location>
        <begin position="1"/>
        <end position="90"/>
    </location>
</feature>
<dbReference type="GO" id="GO:0045087">
    <property type="term" value="P:innate immune response"/>
    <property type="evidence" value="ECO:0007669"/>
    <property type="project" value="UniProtKB-KW"/>
</dbReference>
<feature type="domain" description="NACHT" evidence="8">
    <location>
        <begin position="165"/>
        <end position="293"/>
    </location>
</feature>
<dbReference type="GO" id="GO:0042981">
    <property type="term" value="P:regulation of apoptotic process"/>
    <property type="evidence" value="ECO:0007669"/>
    <property type="project" value="InterPro"/>
</dbReference>
<dbReference type="InterPro" id="IPR001315">
    <property type="entry name" value="CARD"/>
</dbReference>
<dbReference type="KEGG" id="lak:112042471"/>
<evidence type="ECO:0000313" key="9">
    <source>
        <dbReference type="Proteomes" id="UP000085678"/>
    </source>
</evidence>
<gene>
    <name evidence="10" type="primary">LOC112042471</name>
</gene>
<dbReference type="Gene3D" id="1.10.533.10">
    <property type="entry name" value="Death Domain, Fas"/>
    <property type="match status" value="1"/>
</dbReference>
<keyword evidence="2" id="KW-0963">Cytoplasm</keyword>
<evidence type="ECO:0000256" key="3">
    <source>
        <dbReference type="ARBA" id="ARBA00022588"/>
    </source>
</evidence>
<dbReference type="PANTHER" id="PTHR46312">
    <property type="entry name" value="NACHT DOMAIN-CONTAINING PROTEIN"/>
    <property type="match status" value="1"/>
</dbReference>
<evidence type="ECO:0000259" key="7">
    <source>
        <dbReference type="PROSITE" id="PS50209"/>
    </source>
</evidence>
<keyword evidence="9" id="KW-1185">Reference proteome</keyword>
<dbReference type="GO" id="GO:0005737">
    <property type="term" value="C:cytoplasm"/>
    <property type="evidence" value="ECO:0007669"/>
    <property type="project" value="UniProtKB-SubCell"/>
</dbReference>
<keyword evidence="5" id="KW-0067">ATP-binding</keyword>
<dbReference type="Proteomes" id="UP000085678">
    <property type="component" value="Unplaced"/>
</dbReference>
<protein>
    <submittedName>
        <fullName evidence="10">Uncharacterized protein LOC112042471</fullName>
    </submittedName>
</protein>
<keyword evidence="3" id="KW-0399">Innate immunity</keyword>
<reference evidence="10" key="1">
    <citation type="submission" date="2025-08" db="UniProtKB">
        <authorList>
            <consortium name="RefSeq"/>
        </authorList>
    </citation>
    <scope>IDENTIFICATION</scope>
    <source>
        <tissue evidence="10">Gonads</tissue>
    </source>
</reference>
<dbReference type="Pfam" id="PF05729">
    <property type="entry name" value="NACHT"/>
    <property type="match status" value="1"/>
</dbReference>
<dbReference type="GeneID" id="112042471"/>
<dbReference type="PROSITE" id="PS50837">
    <property type="entry name" value="NACHT"/>
    <property type="match status" value="1"/>
</dbReference>
<dbReference type="PROSITE" id="PS50209">
    <property type="entry name" value="CARD"/>
    <property type="match status" value="1"/>
</dbReference>
<dbReference type="SMART" id="SM00114">
    <property type="entry name" value="CARD"/>
    <property type="match status" value="1"/>
</dbReference>
<dbReference type="AlphaFoldDB" id="A0A2R2MRE0"/>
<dbReference type="SUPFAM" id="SSF52047">
    <property type="entry name" value="RNI-like"/>
    <property type="match status" value="1"/>
</dbReference>
<organism evidence="9 10">
    <name type="scientific">Lingula anatina</name>
    <name type="common">Brachiopod</name>
    <name type="synonym">Lingula unguis</name>
    <dbReference type="NCBI Taxonomy" id="7574"/>
    <lineage>
        <taxon>Eukaryota</taxon>
        <taxon>Metazoa</taxon>
        <taxon>Spiralia</taxon>
        <taxon>Lophotrochozoa</taxon>
        <taxon>Brachiopoda</taxon>
        <taxon>Linguliformea</taxon>
        <taxon>Lingulata</taxon>
        <taxon>Lingulida</taxon>
        <taxon>Linguloidea</taxon>
        <taxon>Lingulidae</taxon>
        <taxon>Lingula</taxon>
    </lineage>
</organism>
<dbReference type="SUPFAM" id="SSF52540">
    <property type="entry name" value="P-loop containing nucleoside triphosphate hydrolases"/>
    <property type="match status" value="1"/>
</dbReference>
<sequence>MSPTHNNLLLQKRPILIKDLQVEDIIPDMVARGILSKRNADKIKAQKTEQEQAFEFLCVLPKCGPRAFETFVEVLREHNKKELADLLAEKATTCSSKNQIANFYMNHMSQIQRLPWDPNDTMHMDDVYVNLQWVQEESKPKGANFKSVKSYTSIFKDTKQGNRPKRILVRGKAGIGKTTFTQKMATDWANNAKGLKKCEEVLSKYEYLIILNLRSIQPGQTLKEAIEIQIPCSAETGRAVAEETMHALDNNSDHVLLVFDGYDEYDPKTSQEITDVINRRRYQDVCTVITTRPWKAEELRKRQIMDSVYEITGLTIDNIIQYITTFFDDKKTYDENKKYIFMSSEEFEKEYALLYVTFPLELFHRVGQGLLPYLEQMGLMSLAQTPILLLFICLMWEDMKSDSSTSSLPGSYTLLYEKLIELLMSRRYNSRTKNEVKEYLGKFEQTFFNLGKLALEGLLKPVGGLLFDEEDLQSIPNMSELYSLGLLSRSKVHCNLYVKHEVTFLHKTIQELFAAKYLAGTIDENDNALDEFLGWLNTLDRLYDMEYVLRFLCGLSEQAIAKVRPRVQELAKMDATLKHIYSSNSSNTEVETISLFNKLACPRRFLFDSDISDWYIRHFNNLLLEHWYAHCTQESDLTPELAPWHTILSIPYSFKHSDPRFQEVLENSLRSNKQIWKNVFQDANTVIFDYASDAEEYQMFGLIYEDEDSTVDAVITLLMMCENFKNLSLVFWADREKGPSTNDVFKRVLSNAPNLNTLCISSIEDDSPYEDVSSIQNPAKLCHLIVRIYDNRSEAPISVDTQILRQMSALKHLHIERDGKSTRNNTLIFDLGGQLQLSHGLTYIVIRNFSLTAERVKILGENLHHVPGLEQLKLDGVFDWIHTDITRKFWFPLWGWTLYNLHEGCPYDDRERGHRCPGVCEAMLELSKGVAHTPKLKHFSFSMNRLGLYCGIASPLTALVQSLCTVSEQNGMKIALYGNDVHKVDGLREQIVSISSSYQHVIVAFNSFVPFLFF</sequence>
<dbReference type="InterPro" id="IPR027417">
    <property type="entry name" value="P-loop_NTPase"/>
</dbReference>
<dbReference type="InParanoid" id="A0A2R2MRE0"/>
<name>A0A2R2MRE0_LINAN</name>
<dbReference type="PANTHER" id="PTHR46312:SF2">
    <property type="entry name" value="NUCLEOTIDE-BINDING OLIGOMERIZATION DOMAIN-CONTAINING PROTEIN 2-LIKE"/>
    <property type="match status" value="1"/>
</dbReference>
<evidence type="ECO:0000313" key="10">
    <source>
        <dbReference type="RefSeq" id="XP_023932819.1"/>
    </source>
</evidence>
<dbReference type="InterPro" id="IPR007111">
    <property type="entry name" value="NACHT_NTPase"/>
</dbReference>
<dbReference type="RefSeq" id="XP_023932819.1">
    <property type="nucleotide sequence ID" value="XM_024077051.1"/>
</dbReference>
<keyword evidence="6" id="KW-0391">Immunity</keyword>
<evidence type="ECO:0000256" key="4">
    <source>
        <dbReference type="ARBA" id="ARBA00022741"/>
    </source>
</evidence>
<comment type="subcellular location">
    <subcellularLocation>
        <location evidence="1">Cytoplasm</location>
    </subcellularLocation>
</comment>
<keyword evidence="4" id="KW-0547">Nucleotide-binding</keyword>
<dbReference type="OrthoDB" id="6161424at2759"/>
<accession>A0A2R2MRE0</accession>
<dbReference type="Gene3D" id="3.80.10.10">
    <property type="entry name" value="Ribonuclease Inhibitor"/>
    <property type="match status" value="1"/>
</dbReference>
<evidence type="ECO:0000259" key="8">
    <source>
        <dbReference type="PROSITE" id="PS50837"/>
    </source>
</evidence>
<dbReference type="Pfam" id="PF00619">
    <property type="entry name" value="CARD"/>
    <property type="match status" value="1"/>
</dbReference>
<dbReference type="Gene3D" id="3.40.50.300">
    <property type="entry name" value="P-loop containing nucleotide triphosphate hydrolases"/>
    <property type="match status" value="1"/>
</dbReference>
<proteinExistence type="predicted"/>
<evidence type="ECO:0000256" key="5">
    <source>
        <dbReference type="ARBA" id="ARBA00022840"/>
    </source>
</evidence>
<dbReference type="InterPro" id="IPR011029">
    <property type="entry name" value="DEATH-like_dom_sf"/>
</dbReference>
<evidence type="ECO:0000256" key="1">
    <source>
        <dbReference type="ARBA" id="ARBA00004496"/>
    </source>
</evidence>
<dbReference type="SUPFAM" id="SSF47986">
    <property type="entry name" value="DEATH domain"/>
    <property type="match status" value="1"/>
</dbReference>
<evidence type="ECO:0000256" key="2">
    <source>
        <dbReference type="ARBA" id="ARBA00022490"/>
    </source>
</evidence>